<dbReference type="GO" id="GO:0004826">
    <property type="term" value="F:phenylalanine-tRNA ligase activity"/>
    <property type="evidence" value="ECO:0007669"/>
    <property type="project" value="UniProtKB-EC"/>
</dbReference>
<dbReference type="PROSITE" id="PS51483">
    <property type="entry name" value="B5"/>
    <property type="match status" value="1"/>
</dbReference>
<keyword evidence="4" id="KW-0479">Metal-binding</keyword>
<sequence length="838" mass="99104">MQISLYWLNELLNLRGYNIKFLIERLTVNGFEVEECKKVIAGKKISVSIIFSTTANRGDVLSIRGIAKEVRLITERIKKIRVVPHVRNVQATKYHFRLRRALKRVTYYGGESFYRPRRIRYNIVKINRILLRHKRIKKTQLNEFKWRIENTIYRSHKWKRNRLYYSKAVFNTNEPKIYSKFVCWVIEDLKNLTSPQWLQKKLIYSGFVPQNNINDFQNYILLEGGYPFELYDFEKIKLGCQDDNFKLKLDSAGYKQFFAVNKSNYVLNHETLVLKANDEILSVAGIVPSIKYAHTDQTTSFLIEGCIYNSRMIRQQSRLLGLKTTRSIYYSRGGMNRDFLLDSWYRLLLLLKVSNPNMKCTLHTTNYSAQKEEQIYHIPFTTRYHKEELIQRYDMWIREKRLAQIFGPAYTYNPITRKQFQFSNRILSTHIEYYFQRLKIIYMFSKRPGARLREYWPTLYGDMPVPPPPLKNWWKANYSPKEGRYWVIEIPKNRRHDLKREIDIIEEICRLYGVDKMTSILPNESKQGTEDSSYQIRKKITLCLLNEGFTELVSYSLVSGKTKKNKQHINLINPLSLDYSSLRTTLLPNLINIVNENIKQGNNVFEGFECGHVFSKDFYGNYIEKENLAGIFGGVKLKSRWSDKSNNLSWFEAKGKMEQIFEKFNIVVLWESSNIVSDSKILHPYRTAYLYLSNKQFLGVFGQINPILSKSLNIPQHFYLFELDFKVLVLSLKNTLKFAYKRYSLYPRIIKDLSFIVDKSISFNTIKESIYAYGSKFLVDVKLLDNYQSSSMNSNEVSLCIQLIFQSYEKTLKTEDIESDISEISLVLVDKYNIFLRN</sequence>
<dbReference type="RefSeq" id="YP_009308893.1">
    <property type="nucleotide sequence ID" value="NC_031425.1"/>
</dbReference>
<dbReference type="InterPro" id="IPR041616">
    <property type="entry name" value="PheRS_beta_core"/>
</dbReference>
<dbReference type="PANTHER" id="PTHR10947">
    <property type="entry name" value="PHENYLALANYL-TRNA SYNTHETASE BETA CHAIN AND LEUCINE-RICH REPEAT-CONTAINING PROTEIN 47"/>
    <property type="match status" value="1"/>
</dbReference>
<evidence type="ECO:0000259" key="10">
    <source>
        <dbReference type="PROSITE" id="PS51447"/>
    </source>
</evidence>
<keyword evidence="6" id="KW-0067">ATP-binding</keyword>
<feature type="domain" description="FDX-ACB" evidence="10">
    <location>
        <begin position="744"/>
        <end position="837"/>
    </location>
</feature>
<dbReference type="Gene3D" id="3.30.56.10">
    <property type="match status" value="2"/>
</dbReference>
<dbReference type="SUPFAM" id="SSF56037">
    <property type="entry name" value="PheT/TilS domain"/>
    <property type="match status" value="1"/>
</dbReference>
<dbReference type="Gene3D" id="3.30.930.10">
    <property type="entry name" value="Bira Bifunctional Protein, Domain 2"/>
    <property type="match status" value="1"/>
</dbReference>
<proteinExistence type="predicted"/>
<organism evidence="12">
    <name type="scientific">Toxarium undulatum</name>
    <dbReference type="NCBI Taxonomy" id="210620"/>
    <lineage>
        <taxon>Eukaryota</taxon>
        <taxon>Sar</taxon>
        <taxon>Stramenopiles</taxon>
        <taxon>Ochrophyta</taxon>
        <taxon>Bacillariophyta</taxon>
        <taxon>Mediophyceae</taxon>
        <taxon>Toxariales</taxon>
        <taxon>Toxariaceae</taxon>
        <taxon>Toxarium</taxon>
    </lineage>
</organism>
<protein>
    <recommendedName>
        <fullName evidence="2">phenylalanine--tRNA ligase</fullName>
        <ecNumber evidence="2">6.1.1.20</ecNumber>
    </recommendedName>
</protein>
<dbReference type="PANTHER" id="PTHR10947:SF0">
    <property type="entry name" value="PHENYLALANINE--TRNA LIGASE BETA SUBUNIT"/>
    <property type="match status" value="1"/>
</dbReference>
<dbReference type="SUPFAM" id="SSF55681">
    <property type="entry name" value="Class II aaRS and biotin synthetases"/>
    <property type="match status" value="1"/>
</dbReference>
<dbReference type="GO" id="GO:0009328">
    <property type="term" value="C:phenylalanine-tRNA ligase complex"/>
    <property type="evidence" value="ECO:0007669"/>
    <property type="project" value="TreeGrafter"/>
</dbReference>
<dbReference type="SUPFAM" id="SSF46955">
    <property type="entry name" value="Putative DNA-binding domain"/>
    <property type="match status" value="2"/>
</dbReference>
<dbReference type="EC" id="6.1.1.20" evidence="2"/>
<evidence type="ECO:0000256" key="2">
    <source>
        <dbReference type="ARBA" id="ARBA00012814"/>
    </source>
</evidence>
<dbReference type="CDD" id="cd00769">
    <property type="entry name" value="PheRS_beta_core"/>
    <property type="match status" value="1"/>
</dbReference>
<dbReference type="InterPro" id="IPR036690">
    <property type="entry name" value="Fdx_antiC-bd_sf"/>
</dbReference>
<dbReference type="Pfam" id="PF17759">
    <property type="entry name" value="tRNA_synthFbeta"/>
    <property type="match status" value="1"/>
</dbReference>
<dbReference type="Gene3D" id="3.50.40.10">
    <property type="entry name" value="Phenylalanyl-trna Synthetase, Chain B, domain 3"/>
    <property type="match status" value="1"/>
</dbReference>
<dbReference type="SMART" id="SM00896">
    <property type="entry name" value="FDX-ACB"/>
    <property type="match status" value="1"/>
</dbReference>
<dbReference type="GO" id="GO:0003723">
    <property type="term" value="F:RNA binding"/>
    <property type="evidence" value="ECO:0007669"/>
    <property type="project" value="InterPro"/>
</dbReference>
<evidence type="ECO:0000313" key="12">
    <source>
        <dbReference type="EMBL" id="AOS86636.1"/>
    </source>
</evidence>
<dbReference type="InterPro" id="IPR005147">
    <property type="entry name" value="tRNA_synthase_B5-dom"/>
</dbReference>
<dbReference type="InterPro" id="IPR005146">
    <property type="entry name" value="B3/B4_tRNA-bd"/>
</dbReference>
<dbReference type="GO" id="GO:0000287">
    <property type="term" value="F:magnesium ion binding"/>
    <property type="evidence" value="ECO:0007669"/>
    <property type="project" value="InterPro"/>
</dbReference>
<dbReference type="InterPro" id="IPR009061">
    <property type="entry name" value="DNA-bd_dom_put_sf"/>
</dbReference>
<reference evidence="12" key="1">
    <citation type="journal article" date="2016" name="Curr. Genet.">
        <title>Hoarding and horizontal transfer led to an expanded gene and intron repertoire in the plastid genome of the diatom, Toxarium undulatum (Bacillariophyta).</title>
        <authorList>
            <person name="Ruck E.C."/>
            <person name="Linard S.R."/>
            <person name="Nakov T."/>
            <person name="Theriot E.C."/>
            <person name="Alverson A.J."/>
        </authorList>
    </citation>
    <scope>NUCLEOTIDE SEQUENCE</scope>
    <source>
        <strain evidence="12">ECT3802</strain>
    </source>
</reference>
<feature type="domain" description="B5" evidence="11">
    <location>
        <begin position="422"/>
        <end position="519"/>
    </location>
</feature>
<keyword evidence="3 12" id="KW-0436">Ligase</keyword>
<evidence type="ECO:0000256" key="6">
    <source>
        <dbReference type="ARBA" id="ARBA00022840"/>
    </source>
</evidence>
<keyword evidence="9" id="KW-0030">Aminoacyl-tRNA synthetase</keyword>
<keyword evidence="5" id="KW-0547">Nucleotide-binding</keyword>
<gene>
    <name evidence="12" type="primary">syfB</name>
</gene>
<dbReference type="GeneID" id="29293177"/>
<evidence type="ECO:0000256" key="9">
    <source>
        <dbReference type="ARBA" id="ARBA00023146"/>
    </source>
</evidence>
<dbReference type="SUPFAM" id="SSF54991">
    <property type="entry name" value="Anticodon-binding domain of PheRS"/>
    <property type="match status" value="1"/>
</dbReference>
<keyword evidence="7" id="KW-0460">Magnesium</keyword>
<dbReference type="SMART" id="SM00873">
    <property type="entry name" value="B3_4"/>
    <property type="match status" value="1"/>
</dbReference>
<evidence type="ECO:0000256" key="7">
    <source>
        <dbReference type="ARBA" id="ARBA00022842"/>
    </source>
</evidence>
<dbReference type="EMBL" id="KX619437">
    <property type="protein sequence ID" value="AOS86636.1"/>
    <property type="molecule type" value="Genomic_DNA"/>
</dbReference>
<keyword evidence="12" id="KW-0934">Plastid</keyword>
<evidence type="ECO:0000256" key="8">
    <source>
        <dbReference type="ARBA" id="ARBA00022917"/>
    </source>
</evidence>
<geneLocation type="chloroplast" evidence="12"/>
<dbReference type="GO" id="GO:0006432">
    <property type="term" value="P:phenylalanyl-tRNA aminoacylation"/>
    <property type="evidence" value="ECO:0007669"/>
    <property type="project" value="InterPro"/>
</dbReference>
<dbReference type="InterPro" id="IPR020825">
    <property type="entry name" value="Phe-tRNA_synthase-like_B3/B4"/>
</dbReference>
<dbReference type="Pfam" id="PF03483">
    <property type="entry name" value="B3_4"/>
    <property type="match status" value="1"/>
</dbReference>
<dbReference type="InterPro" id="IPR045864">
    <property type="entry name" value="aa-tRNA-synth_II/BPL/LPL"/>
</dbReference>
<name>A0A1D8D9K4_9STRA</name>
<keyword evidence="12" id="KW-0150">Chloroplast</keyword>
<dbReference type="PROSITE" id="PS51447">
    <property type="entry name" value="FDX_ACB"/>
    <property type="match status" value="1"/>
</dbReference>
<evidence type="ECO:0000256" key="1">
    <source>
        <dbReference type="ARBA" id="ARBA00001946"/>
    </source>
</evidence>
<dbReference type="InterPro" id="IPR005121">
    <property type="entry name" value="Fdx_antiC-bd"/>
</dbReference>
<dbReference type="Pfam" id="PF03147">
    <property type="entry name" value="FDX-ACB"/>
    <property type="match status" value="1"/>
</dbReference>
<dbReference type="Gene3D" id="3.30.70.380">
    <property type="entry name" value="Ferrodoxin-fold anticodon-binding domain"/>
    <property type="match status" value="1"/>
</dbReference>
<comment type="cofactor">
    <cofactor evidence="1">
        <name>Mg(2+)</name>
        <dbReference type="ChEBI" id="CHEBI:18420"/>
    </cofactor>
</comment>
<keyword evidence="8" id="KW-0648">Protein biosynthesis</keyword>
<evidence type="ECO:0000256" key="3">
    <source>
        <dbReference type="ARBA" id="ARBA00022598"/>
    </source>
</evidence>
<dbReference type="InterPro" id="IPR045060">
    <property type="entry name" value="Phe-tRNA-ligase_IIc_bsu"/>
</dbReference>
<dbReference type="AlphaFoldDB" id="A0A1D8D9K4"/>
<evidence type="ECO:0000259" key="11">
    <source>
        <dbReference type="PROSITE" id="PS51483"/>
    </source>
</evidence>
<evidence type="ECO:0000256" key="5">
    <source>
        <dbReference type="ARBA" id="ARBA00022741"/>
    </source>
</evidence>
<dbReference type="Pfam" id="PF03484">
    <property type="entry name" value="B5"/>
    <property type="match status" value="1"/>
</dbReference>
<dbReference type="GO" id="GO:0005524">
    <property type="term" value="F:ATP binding"/>
    <property type="evidence" value="ECO:0007669"/>
    <property type="project" value="UniProtKB-KW"/>
</dbReference>
<accession>A0A1D8D9K4</accession>
<evidence type="ECO:0000256" key="4">
    <source>
        <dbReference type="ARBA" id="ARBA00022723"/>
    </source>
</evidence>